<name>A0AA48L4K4_9TREE</name>
<feature type="region of interest" description="Disordered" evidence="1">
    <location>
        <begin position="259"/>
        <end position="279"/>
    </location>
</feature>
<sequence length="279" mass="28933">MIPDTPSETFVSTSTSSAAVTFVSTSPFASDQPAVGKFKRAKNASDALNTTRALADPGYAYAVLEAYIRGKFARGRNKFQIQHKLDMLERRMPHFAADFHAVRANTGLAPSRALPPAPPPPYSKQCSCACTCGAHPGGSIGDAHDDSPSDTPLDTPGIHEVPIGPLAAPGSPNGSDMSLPRALSPTGELVMCALAGRLGTAASSTIDVRTGASTPTIPYEVYTNPNPTPTPYWNRGGGRHRSLSVQVLSSRSVPVFGSASASTTNLGTVPMSASASTGH</sequence>
<gene>
    <name evidence="2" type="ORF">CcaverHIS019_0406480</name>
</gene>
<dbReference type="Proteomes" id="UP001233271">
    <property type="component" value="Chromosome 4"/>
</dbReference>
<feature type="region of interest" description="Disordered" evidence="1">
    <location>
        <begin position="141"/>
        <end position="182"/>
    </location>
</feature>
<dbReference type="KEGG" id="ccac:CcaHIS019_0406480"/>
<proteinExistence type="predicted"/>
<dbReference type="RefSeq" id="XP_060457093.1">
    <property type="nucleotide sequence ID" value="XM_060600506.1"/>
</dbReference>
<organism evidence="2 3">
    <name type="scientific">Cutaneotrichosporon cavernicola</name>
    <dbReference type="NCBI Taxonomy" id="279322"/>
    <lineage>
        <taxon>Eukaryota</taxon>
        <taxon>Fungi</taxon>
        <taxon>Dikarya</taxon>
        <taxon>Basidiomycota</taxon>
        <taxon>Agaricomycotina</taxon>
        <taxon>Tremellomycetes</taxon>
        <taxon>Trichosporonales</taxon>
        <taxon>Trichosporonaceae</taxon>
        <taxon>Cutaneotrichosporon</taxon>
    </lineage>
</organism>
<reference evidence="2" key="1">
    <citation type="journal article" date="2023" name="BMC Genomics">
        <title>Chromosome-level genome assemblies of Cutaneotrichosporon spp. (Trichosporonales, Basidiomycota) reveal imbalanced evolution between nucleotide sequences and chromosome synteny.</title>
        <authorList>
            <person name="Kobayashi Y."/>
            <person name="Kayamori A."/>
            <person name="Aoki K."/>
            <person name="Shiwa Y."/>
            <person name="Matsutani M."/>
            <person name="Fujita N."/>
            <person name="Sugita T."/>
            <person name="Iwasaki W."/>
            <person name="Tanaka N."/>
            <person name="Takashima M."/>
        </authorList>
    </citation>
    <scope>NUCLEOTIDE SEQUENCE</scope>
    <source>
        <strain evidence="2">HIS019</strain>
    </source>
</reference>
<accession>A0AA48L4K4</accession>
<dbReference type="AlphaFoldDB" id="A0AA48L4K4"/>
<keyword evidence="3" id="KW-1185">Reference proteome</keyword>
<evidence type="ECO:0000256" key="1">
    <source>
        <dbReference type="SAM" id="MobiDB-lite"/>
    </source>
</evidence>
<dbReference type="EMBL" id="AP028215">
    <property type="protein sequence ID" value="BEI91828.1"/>
    <property type="molecule type" value="Genomic_DNA"/>
</dbReference>
<evidence type="ECO:0000313" key="3">
    <source>
        <dbReference type="Proteomes" id="UP001233271"/>
    </source>
</evidence>
<protein>
    <submittedName>
        <fullName evidence="2">Uncharacterized protein</fullName>
    </submittedName>
</protein>
<evidence type="ECO:0000313" key="2">
    <source>
        <dbReference type="EMBL" id="BEI91828.1"/>
    </source>
</evidence>
<dbReference type="GeneID" id="85495698"/>